<evidence type="ECO:0000313" key="2">
    <source>
        <dbReference type="EMBL" id="KAG1529715.1"/>
    </source>
</evidence>
<proteinExistence type="predicted"/>
<evidence type="ECO:0000256" key="1">
    <source>
        <dbReference type="SAM" id="MobiDB-lite"/>
    </source>
</evidence>
<dbReference type="AlphaFoldDB" id="A0A9P6XPN2"/>
<reference evidence="2 3" key="1">
    <citation type="journal article" date="2020" name="Microb. Genom.">
        <title>Genetic diversity of clinical and environmental Mucorales isolates obtained from an investigation of mucormycosis cases among solid organ transplant recipients.</title>
        <authorList>
            <person name="Nguyen M.H."/>
            <person name="Kaul D."/>
            <person name="Muto C."/>
            <person name="Cheng S.J."/>
            <person name="Richter R.A."/>
            <person name="Bruno V.M."/>
            <person name="Liu G."/>
            <person name="Beyhan S."/>
            <person name="Sundermann A.J."/>
            <person name="Mounaud S."/>
            <person name="Pasculle A.W."/>
            <person name="Nierman W.C."/>
            <person name="Driscoll E."/>
            <person name="Cumbie R."/>
            <person name="Clancy C.J."/>
            <person name="Dupont C.L."/>
        </authorList>
    </citation>
    <scope>NUCLEOTIDE SEQUENCE [LARGE SCALE GENOMIC DNA]</scope>
    <source>
        <strain evidence="2 3">GL24</strain>
    </source>
</reference>
<feature type="region of interest" description="Disordered" evidence="1">
    <location>
        <begin position="76"/>
        <end position="98"/>
    </location>
</feature>
<name>A0A9P6XPN2_9FUNG</name>
<dbReference type="EMBL" id="JAANIU010014275">
    <property type="protein sequence ID" value="KAG1529715.1"/>
    <property type="molecule type" value="Genomic_DNA"/>
</dbReference>
<keyword evidence="3" id="KW-1185">Reference proteome</keyword>
<accession>A0A9P6XPN2</accession>
<sequence>MEPGPEPVAALDAAKLGLTGGQETVWPNTFFFKPVYERRASPPGQSQCRRQHGPRPADAARGCRLFAAPRAPLVGLHLPRPAGRLGRQRQPAGAGLQL</sequence>
<gene>
    <name evidence="2" type="ORF">G6F50_017809</name>
</gene>
<organism evidence="2 3">
    <name type="scientific">Rhizopus delemar</name>
    <dbReference type="NCBI Taxonomy" id="936053"/>
    <lineage>
        <taxon>Eukaryota</taxon>
        <taxon>Fungi</taxon>
        <taxon>Fungi incertae sedis</taxon>
        <taxon>Mucoromycota</taxon>
        <taxon>Mucoromycotina</taxon>
        <taxon>Mucoromycetes</taxon>
        <taxon>Mucorales</taxon>
        <taxon>Mucorineae</taxon>
        <taxon>Rhizopodaceae</taxon>
        <taxon>Rhizopus</taxon>
    </lineage>
</organism>
<protein>
    <submittedName>
        <fullName evidence="2">Uncharacterized protein</fullName>
    </submittedName>
</protein>
<dbReference type="Proteomes" id="UP000740926">
    <property type="component" value="Unassembled WGS sequence"/>
</dbReference>
<evidence type="ECO:0000313" key="3">
    <source>
        <dbReference type="Proteomes" id="UP000740926"/>
    </source>
</evidence>
<comment type="caution">
    <text evidence="2">The sequence shown here is derived from an EMBL/GenBank/DDBJ whole genome shotgun (WGS) entry which is preliminary data.</text>
</comment>